<dbReference type="SUPFAM" id="SSF51306">
    <property type="entry name" value="LexA/Signal peptidase"/>
    <property type="match status" value="1"/>
</dbReference>
<evidence type="ECO:0000256" key="3">
    <source>
        <dbReference type="ARBA" id="ARBA00022491"/>
    </source>
</evidence>
<dbReference type="EMBL" id="BAUT01000001">
    <property type="protein sequence ID" value="GAE24357.1"/>
    <property type="molecule type" value="Genomic_DNA"/>
</dbReference>
<dbReference type="GO" id="GO:0006281">
    <property type="term" value="P:DNA repair"/>
    <property type="evidence" value="ECO:0007669"/>
    <property type="project" value="UniProtKB-UniRule"/>
</dbReference>
<feature type="domain" description="Peptidase S24/S26A/S26B/S26C" evidence="15">
    <location>
        <begin position="87"/>
        <end position="200"/>
    </location>
</feature>
<dbReference type="InterPro" id="IPR036388">
    <property type="entry name" value="WH-like_DNA-bd_sf"/>
</dbReference>
<evidence type="ECO:0000256" key="10">
    <source>
        <dbReference type="ARBA" id="ARBA00023163"/>
    </source>
</evidence>
<feature type="site" description="Cleavage; by autolysis" evidence="13">
    <location>
        <begin position="94"/>
        <end position="95"/>
    </location>
</feature>
<dbReference type="SUPFAM" id="SSF46785">
    <property type="entry name" value="Winged helix' DNA-binding domain"/>
    <property type="match status" value="1"/>
</dbReference>
<comment type="catalytic activity">
    <reaction evidence="13">
        <text>Hydrolysis of Ala-|-Gly bond in repressor LexA.</text>
        <dbReference type="EC" id="3.4.21.88"/>
    </reaction>
</comment>
<name>W4PX98_9BACI</name>
<dbReference type="InterPro" id="IPR050077">
    <property type="entry name" value="LexA_repressor"/>
</dbReference>
<evidence type="ECO:0000259" key="16">
    <source>
        <dbReference type="Pfam" id="PF01726"/>
    </source>
</evidence>
<evidence type="ECO:0000256" key="12">
    <source>
        <dbReference type="ARBA" id="ARBA00023236"/>
    </source>
</evidence>
<dbReference type="InterPro" id="IPR015927">
    <property type="entry name" value="Peptidase_S24_S26A/B/C"/>
</dbReference>
<keyword evidence="17" id="KW-0645">Protease</keyword>
<dbReference type="FunFam" id="2.10.109.10:FF:000001">
    <property type="entry name" value="LexA repressor"/>
    <property type="match status" value="1"/>
</dbReference>
<dbReference type="HAMAP" id="MF_00015">
    <property type="entry name" value="LexA"/>
    <property type="match status" value="1"/>
</dbReference>
<comment type="caution">
    <text evidence="17">The sequence shown here is derived from an EMBL/GenBank/DDBJ whole genome shotgun (WGS) entry which is preliminary data.</text>
</comment>
<dbReference type="AlphaFoldDB" id="W4PX98"/>
<evidence type="ECO:0000256" key="5">
    <source>
        <dbReference type="ARBA" id="ARBA00022763"/>
    </source>
</evidence>
<keyword evidence="10 13" id="KW-0804">Transcription</keyword>
<organism evidence="17 18">
    <name type="scientific">Halalkalibacter wakoensis JCM 9140</name>
    <dbReference type="NCBI Taxonomy" id="1236970"/>
    <lineage>
        <taxon>Bacteria</taxon>
        <taxon>Bacillati</taxon>
        <taxon>Bacillota</taxon>
        <taxon>Bacilli</taxon>
        <taxon>Bacillales</taxon>
        <taxon>Bacillaceae</taxon>
        <taxon>Halalkalibacter</taxon>
    </lineage>
</organism>
<dbReference type="InterPro" id="IPR006200">
    <property type="entry name" value="LexA"/>
</dbReference>
<evidence type="ECO:0000256" key="13">
    <source>
        <dbReference type="HAMAP-Rule" id="MF_00015"/>
    </source>
</evidence>
<evidence type="ECO:0000256" key="9">
    <source>
        <dbReference type="ARBA" id="ARBA00023125"/>
    </source>
</evidence>
<dbReference type="RefSeq" id="WP_034741176.1">
    <property type="nucleotide sequence ID" value="NZ_BAUT01000001.1"/>
</dbReference>
<dbReference type="PANTHER" id="PTHR33516:SF2">
    <property type="entry name" value="LEXA REPRESSOR-RELATED"/>
    <property type="match status" value="1"/>
</dbReference>
<dbReference type="GO" id="GO:0006260">
    <property type="term" value="P:DNA replication"/>
    <property type="evidence" value="ECO:0007669"/>
    <property type="project" value="UniProtKB-UniRule"/>
</dbReference>
<keyword evidence="11 13" id="KW-0234">DNA repair</keyword>
<dbReference type="PANTHER" id="PTHR33516">
    <property type="entry name" value="LEXA REPRESSOR"/>
    <property type="match status" value="1"/>
</dbReference>
<dbReference type="InterPro" id="IPR006199">
    <property type="entry name" value="LexA_DNA-bd_dom"/>
</dbReference>
<dbReference type="InterPro" id="IPR039418">
    <property type="entry name" value="LexA-like"/>
</dbReference>
<keyword evidence="3 13" id="KW-0678">Repressor</keyword>
<dbReference type="OrthoDB" id="9802364at2"/>
<evidence type="ECO:0000256" key="7">
    <source>
        <dbReference type="ARBA" id="ARBA00022813"/>
    </source>
</evidence>
<evidence type="ECO:0000259" key="15">
    <source>
        <dbReference type="Pfam" id="PF00717"/>
    </source>
</evidence>
<dbReference type="STRING" id="1236970.JCM9140_274"/>
<gene>
    <name evidence="13" type="primary">lexA</name>
    <name evidence="17" type="ORF">JCM9140_274</name>
</gene>
<proteinExistence type="inferred from homology"/>
<keyword evidence="4 13" id="KW-0235">DNA replication</keyword>
<accession>W4PX98</accession>
<dbReference type="CDD" id="cd06529">
    <property type="entry name" value="S24_LexA-like"/>
    <property type="match status" value="1"/>
</dbReference>
<evidence type="ECO:0000256" key="4">
    <source>
        <dbReference type="ARBA" id="ARBA00022705"/>
    </source>
</evidence>
<dbReference type="InterPro" id="IPR011991">
    <property type="entry name" value="ArsR-like_HTH"/>
</dbReference>
<dbReference type="Gene3D" id="1.10.10.10">
    <property type="entry name" value="Winged helix-like DNA-binding domain superfamily/Winged helix DNA-binding domain"/>
    <property type="match status" value="1"/>
</dbReference>
<keyword evidence="9 13" id="KW-0238">DNA-binding</keyword>
<dbReference type="CDD" id="cd00090">
    <property type="entry name" value="HTH_ARSR"/>
    <property type="match status" value="1"/>
</dbReference>
<keyword evidence="6 13" id="KW-0378">Hydrolase</keyword>
<feature type="DNA-binding region" description="H-T-H motif" evidence="13">
    <location>
        <begin position="28"/>
        <end position="48"/>
    </location>
</feature>
<evidence type="ECO:0000256" key="2">
    <source>
        <dbReference type="ARBA" id="ARBA00011738"/>
    </source>
</evidence>
<comment type="function">
    <text evidence="13">Represses a number of genes involved in the response to DNA damage (SOS response), including recA and lexA. In the presence of single-stranded DNA, RecA interacts with LexA causing an autocatalytic cleavage which disrupts the DNA-binding part of LexA, leading to derepression of the SOS regulon and eventually DNA repair.</text>
</comment>
<dbReference type="InterPro" id="IPR006197">
    <property type="entry name" value="Peptidase_S24_LexA"/>
</dbReference>
<dbReference type="GO" id="GO:0009432">
    <property type="term" value="P:SOS response"/>
    <property type="evidence" value="ECO:0007669"/>
    <property type="project" value="UniProtKB-UniRule"/>
</dbReference>
<feature type="active site" description="For autocatalytic cleavage activity" evidence="13">
    <location>
        <position position="129"/>
    </location>
</feature>
<dbReference type="InterPro" id="IPR036286">
    <property type="entry name" value="LexA/Signal_pep-like_sf"/>
</dbReference>
<dbReference type="Pfam" id="PF01726">
    <property type="entry name" value="LexA_DNA_bind"/>
    <property type="match status" value="1"/>
</dbReference>
<dbReference type="GO" id="GO:0006508">
    <property type="term" value="P:proteolysis"/>
    <property type="evidence" value="ECO:0007669"/>
    <property type="project" value="UniProtKB-KW"/>
</dbReference>
<dbReference type="Proteomes" id="UP000018890">
    <property type="component" value="Unassembled WGS sequence"/>
</dbReference>
<keyword evidence="12 13" id="KW-0742">SOS response</keyword>
<dbReference type="NCBIfam" id="TIGR00498">
    <property type="entry name" value="lexA"/>
    <property type="match status" value="1"/>
</dbReference>
<evidence type="ECO:0000256" key="1">
    <source>
        <dbReference type="ARBA" id="ARBA00007484"/>
    </source>
</evidence>
<comment type="similarity">
    <text evidence="1 13 14">Belongs to the peptidase S24 family.</text>
</comment>
<dbReference type="GO" id="GO:0003677">
    <property type="term" value="F:DNA binding"/>
    <property type="evidence" value="ECO:0007669"/>
    <property type="project" value="UniProtKB-UniRule"/>
</dbReference>
<dbReference type="Gene3D" id="2.10.109.10">
    <property type="entry name" value="Umud Fragment, subunit A"/>
    <property type="match status" value="1"/>
</dbReference>
<dbReference type="GO" id="GO:0004252">
    <property type="term" value="F:serine-type endopeptidase activity"/>
    <property type="evidence" value="ECO:0007669"/>
    <property type="project" value="UniProtKB-UniRule"/>
</dbReference>
<protein>
    <recommendedName>
        <fullName evidence="13">LexA repressor</fullName>
        <ecNumber evidence="13">3.4.21.88</ecNumber>
    </recommendedName>
</protein>
<dbReference type="FunFam" id="1.10.10.10:FF:000009">
    <property type="entry name" value="LexA repressor"/>
    <property type="match status" value="1"/>
</dbReference>
<dbReference type="EC" id="3.4.21.88" evidence="13"/>
<keyword evidence="7 13" id="KW-0068">Autocatalytic cleavage</keyword>
<dbReference type="GO" id="GO:0045892">
    <property type="term" value="P:negative regulation of DNA-templated transcription"/>
    <property type="evidence" value="ECO:0007669"/>
    <property type="project" value="UniProtKB-UniRule"/>
</dbReference>
<keyword evidence="18" id="KW-1185">Reference proteome</keyword>
<dbReference type="PRINTS" id="PR00726">
    <property type="entry name" value="LEXASERPTASE"/>
</dbReference>
<dbReference type="Pfam" id="PF00717">
    <property type="entry name" value="Peptidase_S24"/>
    <property type="match status" value="1"/>
</dbReference>
<dbReference type="InterPro" id="IPR036390">
    <property type="entry name" value="WH_DNA-bd_sf"/>
</dbReference>
<sequence>MSKLSKRQLEILDFIKVEVQKKGYPPSVREIGEAVGLASSSTVHGHLSRLEKKGFIRRDPTKPRAIEVLDLDNEATHIPDKKTTYVPVLGKVTAGLPITAVENIEDYLPLPEHLVTGENTYVLVIQGDSMIEAGIFDGDMVIVRQQQTANNGDIIVAMTEEDEATVKRFFREKDYIRLQPENSTMEPILLKECTVLGKVVGVFRTIH</sequence>
<feature type="active site" description="For autocatalytic cleavage activity" evidence="13">
    <location>
        <position position="167"/>
    </location>
</feature>
<evidence type="ECO:0000256" key="11">
    <source>
        <dbReference type="ARBA" id="ARBA00023204"/>
    </source>
</evidence>
<comment type="subunit">
    <text evidence="2 13">Homodimer.</text>
</comment>
<evidence type="ECO:0000256" key="14">
    <source>
        <dbReference type="RuleBase" id="RU003991"/>
    </source>
</evidence>
<evidence type="ECO:0000313" key="18">
    <source>
        <dbReference type="Proteomes" id="UP000018890"/>
    </source>
</evidence>
<evidence type="ECO:0000256" key="8">
    <source>
        <dbReference type="ARBA" id="ARBA00023015"/>
    </source>
</evidence>
<keyword evidence="5 13" id="KW-0227">DNA damage</keyword>
<reference evidence="17" key="1">
    <citation type="journal article" date="2014" name="Genome Announc.">
        <title>Draft Genome Sequences of Three Alkaliphilic Bacillus Strains, Bacillus wakoensis JCM 9140T, Bacillus akibai JCM 9157T, and Bacillus hemicellulosilyticus JCM 9152T.</title>
        <authorList>
            <person name="Yuki M."/>
            <person name="Oshima K."/>
            <person name="Suda W."/>
            <person name="Oshida Y."/>
            <person name="Kitamura K."/>
            <person name="Iida T."/>
            <person name="Hattori M."/>
            <person name="Ohkuma M."/>
        </authorList>
    </citation>
    <scope>NUCLEOTIDE SEQUENCE [LARGE SCALE GENOMIC DNA]</scope>
    <source>
        <strain evidence="17">JCM 9140</strain>
    </source>
</reference>
<evidence type="ECO:0000256" key="6">
    <source>
        <dbReference type="ARBA" id="ARBA00022801"/>
    </source>
</evidence>
<feature type="domain" description="LexA repressor DNA-binding" evidence="16">
    <location>
        <begin position="1"/>
        <end position="65"/>
    </location>
</feature>
<keyword evidence="8 13" id="KW-0805">Transcription regulation</keyword>
<evidence type="ECO:0000313" key="17">
    <source>
        <dbReference type="EMBL" id="GAE24357.1"/>
    </source>
</evidence>